<dbReference type="PRINTS" id="PR00035">
    <property type="entry name" value="HTHGNTR"/>
</dbReference>
<dbReference type="PROSITE" id="PS50949">
    <property type="entry name" value="HTH_GNTR"/>
    <property type="match status" value="2"/>
</dbReference>
<keyword evidence="3" id="KW-0804">Transcription</keyword>
<keyword evidence="1" id="KW-0805">Transcription regulation</keyword>
<evidence type="ECO:0000313" key="6">
    <source>
        <dbReference type="Proteomes" id="UP001596435"/>
    </source>
</evidence>
<comment type="caution">
    <text evidence="5">The sequence shown here is derived from an EMBL/GenBank/DDBJ whole genome shotgun (WGS) entry which is preliminary data.</text>
</comment>
<dbReference type="InterPro" id="IPR050679">
    <property type="entry name" value="Bact_HTH_transcr_reg"/>
</dbReference>
<dbReference type="Gene3D" id="1.10.10.10">
    <property type="entry name" value="Winged helix-like DNA-binding domain superfamily/Winged helix DNA-binding domain"/>
    <property type="match status" value="2"/>
</dbReference>
<evidence type="ECO:0000256" key="2">
    <source>
        <dbReference type="ARBA" id="ARBA00023125"/>
    </source>
</evidence>
<dbReference type="CDD" id="cd07377">
    <property type="entry name" value="WHTH_GntR"/>
    <property type="match status" value="2"/>
</dbReference>
<name>A0ABW2FMK0_9ACTN</name>
<dbReference type="InterPro" id="IPR036388">
    <property type="entry name" value="WH-like_DNA-bd_sf"/>
</dbReference>
<sequence length="151" mass="15892">MSERSPRGTYLQIAEALRAEIGDGSGLAALPSEAELMAQYGVARSTVGRALKVLTDEGLIRSRQGTRRIVAATESAPSVYDQIAGVISAEGLTPGDEFPSESELCKLTDASRGTVRRALAQLEGAGVLEVRQGKGRFVRALPRPSIAPPTS</sequence>
<dbReference type="InterPro" id="IPR036390">
    <property type="entry name" value="WH_DNA-bd_sf"/>
</dbReference>
<dbReference type="SUPFAM" id="SSF46785">
    <property type="entry name" value="Winged helix' DNA-binding domain"/>
    <property type="match status" value="2"/>
</dbReference>
<protein>
    <submittedName>
        <fullName evidence="5">GntR family transcriptional regulator</fullName>
    </submittedName>
</protein>
<dbReference type="RefSeq" id="WP_345707882.1">
    <property type="nucleotide sequence ID" value="NZ_BAABKV010000001.1"/>
</dbReference>
<dbReference type="PANTHER" id="PTHR44846">
    <property type="entry name" value="MANNOSYL-D-GLYCERATE TRANSPORT/METABOLISM SYSTEM REPRESSOR MNGR-RELATED"/>
    <property type="match status" value="1"/>
</dbReference>
<feature type="domain" description="HTH gntR-type" evidence="4">
    <location>
        <begin position="7"/>
        <end position="73"/>
    </location>
</feature>
<feature type="domain" description="HTH gntR-type" evidence="4">
    <location>
        <begin position="73"/>
        <end position="141"/>
    </location>
</feature>
<keyword evidence="6" id="KW-1185">Reference proteome</keyword>
<dbReference type="PANTHER" id="PTHR44846:SF1">
    <property type="entry name" value="MANNOSYL-D-GLYCERATE TRANSPORT_METABOLISM SYSTEM REPRESSOR MNGR-RELATED"/>
    <property type="match status" value="1"/>
</dbReference>
<organism evidence="5 6">
    <name type="scientific">Kitasatospora paranensis</name>
    <dbReference type="NCBI Taxonomy" id="258053"/>
    <lineage>
        <taxon>Bacteria</taxon>
        <taxon>Bacillati</taxon>
        <taxon>Actinomycetota</taxon>
        <taxon>Actinomycetes</taxon>
        <taxon>Kitasatosporales</taxon>
        <taxon>Streptomycetaceae</taxon>
        <taxon>Kitasatospora</taxon>
    </lineage>
</organism>
<dbReference type="EMBL" id="JBHTAJ010000004">
    <property type="protein sequence ID" value="MFC7178473.1"/>
    <property type="molecule type" value="Genomic_DNA"/>
</dbReference>
<reference evidence="6" key="1">
    <citation type="journal article" date="2019" name="Int. J. Syst. Evol. Microbiol.">
        <title>The Global Catalogue of Microorganisms (GCM) 10K type strain sequencing project: providing services to taxonomists for standard genome sequencing and annotation.</title>
        <authorList>
            <consortium name="The Broad Institute Genomics Platform"/>
            <consortium name="The Broad Institute Genome Sequencing Center for Infectious Disease"/>
            <person name="Wu L."/>
            <person name="Ma J."/>
        </authorList>
    </citation>
    <scope>NUCLEOTIDE SEQUENCE [LARGE SCALE GENOMIC DNA]</scope>
    <source>
        <strain evidence="6">CGMCC 1.12859</strain>
    </source>
</reference>
<dbReference type="Proteomes" id="UP001596435">
    <property type="component" value="Unassembled WGS sequence"/>
</dbReference>
<evidence type="ECO:0000256" key="3">
    <source>
        <dbReference type="ARBA" id="ARBA00023163"/>
    </source>
</evidence>
<dbReference type="InterPro" id="IPR000524">
    <property type="entry name" value="Tscrpt_reg_HTH_GntR"/>
</dbReference>
<proteinExistence type="predicted"/>
<gene>
    <name evidence="5" type="ORF">ACFQMG_02720</name>
</gene>
<dbReference type="SMART" id="SM00345">
    <property type="entry name" value="HTH_GNTR"/>
    <property type="match status" value="2"/>
</dbReference>
<evidence type="ECO:0000313" key="5">
    <source>
        <dbReference type="EMBL" id="MFC7178473.1"/>
    </source>
</evidence>
<keyword evidence="2" id="KW-0238">DNA-binding</keyword>
<dbReference type="Pfam" id="PF00392">
    <property type="entry name" value="GntR"/>
    <property type="match status" value="2"/>
</dbReference>
<evidence type="ECO:0000259" key="4">
    <source>
        <dbReference type="PROSITE" id="PS50949"/>
    </source>
</evidence>
<accession>A0ABW2FMK0</accession>
<evidence type="ECO:0000256" key="1">
    <source>
        <dbReference type="ARBA" id="ARBA00023015"/>
    </source>
</evidence>